<dbReference type="PANTHER" id="PTHR43386">
    <property type="entry name" value="OLIGOPEPTIDE TRANSPORT SYSTEM PERMEASE PROTEIN APPC"/>
    <property type="match status" value="1"/>
</dbReference>
<proteinExistence type="inferred from homology"/>
<dbReference type="Pfam" id="PF00528">
    <property type="entry name" value="BPD_transp_1"/>
    <property type="match status" value="1"/>
</dbReference>
<evidence type="ECO:0000256" key="10">
    <source>
        <dbReference type="ARBA" id="ARBA00024202"/>
    </source>
</evidence>
<comment type="subcellular location">
    <subcellularLocation>
        <location evidence="1">Cell inner membrane</location>
        <topology evidence="1">Multi-pass membrane protein</topology>
    </subcellularLocation>
    <subcellularLocation>
        <location evidence="12">Cell membrane</location>
        <topology evidence="12">Multi-pass membrane protein</topology>
    </subcellularLocation>
</comment>
<feature type="transmembrane region" description="Helical" evidence="12">
    <location>
        <begin position="191"/>
        <end position="220"/>
    </location>
</feature>
<sequence>MSQQSQQQEAVAAAEAAKQTEPAAGIEPVIEAKGLSLGQIVRKRFFGHAGAMAGLIVFAIIFVLAFSSEGWGPIPGWWKYQHDQVTPLVNDGVPTWTLPFSFGDHPFGQDRIGRDLFAMTMRGAQQSIIIMIIIGLVAGIIGVVVGALAGYFRGWVEAVLMRLTDIIIIIPVLLLAAVMSQTAGRRDAGTWFAQFAASNGVVVLGIFLGLVAWVGLARLVRGEFLSLREREFVDAARISGASNARIIFKHILPNAVGVVIVNGTLLMSSAILLETALSYLGVGVKAPDTSLGLLISQNQEAFSTRPWLFWWPGLFIVLICLCINFIGDGLRDAFDPRQKKFNAKKAKARRAHASAAAVTAEGVELAPSLDVDGSVSPVSGYVPDSEAFGGAPEPGEDTTTGRNP</sequence>
<dbReference type="Gene3D" id="1.10.3720.10">
    <property type="entry name" value="MetI-like"/>
    <property type="match status" value="1"/>
</dbReference>
<keyword evidence="9 12" id="KW-0472">Membrane</keyword>
<dbReference type="PANTHER" id="PTHR43386:SF2">
    <property type="entry name" value="OLIGOPEPTIDE TRANSPORT SYSTEM PERMEASE PROTEIN OPPC"/>
    <property type="match status" value="1"/>
</dbReference>
<evidence type="ECO:0000256" key="8">
    <source>
        <dbReference type="ARBA" id="ARBA00022989"/>
    </source>
</evidence>
<dbReference type="InterPro" id="IPR050366">
    <property type="entry name" value="BP-dependent_transpt_permease"/>
</dbReference>
<evidence type="ECO:0000256" key="11">
    <source>
        <dbReference type="ARBA" id="ARBA00072251"/>
    </source>
</evidence>
<keyword evidence="7" id="KW-0653">Protein transport</keyword>
<evidence type="ECO:0000256" key="3">
    <source>
        <dbReference type="ARBA" id="ARBA00022475"/>
    </source>
</evidence>
<evidence type="ECO:0000256" key="5">
    <source>
        <dbReference type="ARBA" id="ARBA00022692"/>
    </source>
</evidence>
<reference evidence="15 16" key="1">
    <citation type="journal article" date="2021" name="J. Biosci. Bioeng.">
        <title>Identification and characterization of a chc gene cluster responsible for the aromatization pathway of cyclohexanecarboxylate degradation in Sinomonas cyclohexanicum ATCC 51369.</title>
        <authorList>
            <person name="Yamamoto T."/>
            <person name="Hasegawa Y."/>
            <person name="Lau P.C.K."/>
            <person name="Iwaki H."/>
        </authorList>
    </citation>
    <scope>NUCLEOTIDE SEQUENCE [LARGE SCALE GENOMIC DNA]</scope>
    <source>
        <strain evidence="15 16">ATCC 51369</strain>
    </source>
</reference>
<evidence type="ECO:0000313" key="16">
    <source>
        <dbReference type="Proteomes" id="UP001319861"/>
    </source>
</evidence>
<keyword evidence="2 12" id="KW-0813">Transport</keyword>
<dbReference type="InterPro" id="IPR035906">
    <property type="entry name" value="MetI-like_sf"/>
</dbReference>
<evidence type="ECO:0000259" key="14">
    <source>
        <dbReference type="PROSITE" id="PS50928"/>
    </source>
</evidence>
<evidence type="ECO:0000313" key="15">
    <source>
        <dbReference type="EMBL" id="BCT76915.1"/>
    </source>
</evidence>
<dbReference type="CDD" id="cd06261">
    <property type="entry name" value="TM_PBP2"/>
    <property type="match status" value="1"/>
</dbReference>
<keyword evidence="6" id="KW-0571">Peptide transport</keyword>
<keyword evidence="16" id="KW-1185">Reference proteome</keyword>
<feature type="domain" description="ABC transmembrane type-1" evidence="14">
    <location>
        <begin position="128"/>
        <end position="327"/>
    </location>
</feature>
<feature type="transmembrane region" description="Helical" evidence="12">
    <location>
        <begin position="251"/>
        <end position="273"/>
    </location>
</feature>
<name>A0ABM7PX94_SINCY</name>
<dbReference type="Proteomes" id="UP001319861">
    <property type="component" value="Chromosome"/>
</dbReference>
<dbReference type="Pfam" id="PF12911">
    <property type="entry name" value="OppC_N"/>
    <property type="match status" value="1"/>
</dbReference>
<dbReference type="PROSITE" id="PS50928">
    <property type="entry name" value="ABC_TM1"/>
    <property type="match status" value="1"/>
</dbReference>
<gene>
    <name evidence="15" type="ORF">SCMU_27570</name>
</gene>
<evidence type="ECO:0000256" key="7">
    <source>
        <dbReference type="ARBA" id="ARBA00022927"/>
    </source>
</evidence>
<evidence type="ECO:0000256" key="13">
    <source>
        <dbReference type="SAM" id="MobiDB-lite"/>
    </source>
</evidence>
<dbReference type="RefSeq" id="WP_229229678.1">
    <property type="nucleotide sequence ID" value="NZ_AP024525.1"/>
</dbReference>
<comment type="similarity">
    <text evidence="10">Belongs to the binding-protein-dependent transport system permease family. OppBC subfamily.</text>
</comment>
<feature type="transmembrane region" description="Helical" evidence="12">
    <location>
        <begin position="128"/>
        <end position="152"/>
    </location>
</feature>
<evidence type="ECO:0000256" key="12">
    <source>
        <dbReference type="RuleBase" id="RU363032"/>
    </source>
</evidence>
<dbReference type="InterPro" id="IPR000515">
    <property type="entry name" value="MetI-like"/>
</dbReference>
<dbReference type="InterPro" id="IPR025966">
    <property type="entry name" value="OppC_N"/>
</dbReference>
<evidence type="ECO:0000256" key="6">
    <source>
        <dbReference type="ARBA" id="ARBA00022856"/>
    </source>
</evidence>
<keyword evidence="8 12" id="KW-1133">Transmembrane helix</keyword>
<evidence type="ECO:0000256" key="4">
    <source>
        <dbReference type="ARBA" id="ARBA00022519"/>
    </source>
</evidence>
<protein>
    <recommendedName>
        <fullName evidence="11">Oligopeptide transport system permease protein OppC</fullName>
    </recommendedName>
</protein>
<keyword evidence="4" id="KW-0997">Cell inner membrane</keyword>
<dbReference type="EMBL" id="AP024525">
    <property type="protein sequence ID" value="BCT76915.1"/>
    <property type="molecule type" value="Genomic_DNA"/>
</dbReference>
<organism evidence="15 16">
    <name type="scientific">Sinomonas cyclohexanicum</name>
    <name type="common">Corynebacterium cyclohexanicum</name>
    <dbReference type="NCBI Taxonomy" id="322009"/>
    <lineage>
        <taxon>Bacteria</taxon>
        <taxon>Bacillati</taxon>
        <taxon>Actinomycetota</taxon>
        <taxon>Actinomycetes</taxon>
        <taxon>Micrococcales</taxon>
        <taxon>Micrococcaceae</taxon>
        <taxon>Sinomonas</taxon>
    </lineage>
</organism>
<evidence type="ECO:0000256" key="9">
    <source>
        <dbReference type="ARBA" id="ARBA00023136"/>
    </source>
</evidence>
<feature type="transmembrane region" description="Helical" evidence="12">
    <location>
        <begin position="159"/>
        <end position="179"/>
    </location>
</feature>
<evidence type="ECO:0000256" key="1">
    <source>
        <dbReference type="ARBA" id="ARBA00004429"/>
    </source>
</evidence>
<keyword evidence="3" id="KW-1003">Cell membrane</keyword>
<feature type="transmembrane region" description="Helical" evidence="12">
    <location>
        <begin position="45"/>
        <end position="66"/>
    </location>
</feature>
<keyword evidence="5 12" id="KW-0812">Transmembrane</keyword>
<feature type="region of interest" description="Disordered" evidence="13">
    <location>
        <begin position="376"/>
        <end position="404"/>
    </location>
</feature>
<accession>A0ABM7PX94</accession>
<feature type="transmembrane region" description="Helical" evidence="12">
    <location>
        <begin position="308"/>
        <end position="330"/>
    </location>
</feature>
<dbReference type="SUPFAM" id="SSF161098">
    <property type="entry name" value="MetI-like"/>
    <property type="match status" value="1"/>
</dbReference>
<evidence type="ECO:0000256" key="2">
    <source>
        <dbReference type="ARBA" id="ARBA00022448"/>
    </source>
</evidence>